<sequence length="468" mass="51934">SSSQDVFEGYTLFTPQVGIGGGATTYLMGNDYSIIQSWVHSNGPASMPYLIQGDEPDFGNTLLIYPYRVDSPTMESGGVGGAFEVLTWDGELVWEYELSNTNYQHHHDVEPLPNGNILMIAWEKKTASEGYAMGREEIDNPLNQMWSSAIFEIQSDENGSAEIVWEWHLWDHLVQDYCSDCPNYAVISEHPELFNINNGDVGTPSGPGGANSDWIHVNAINYHEEWDQIVFSSRFQSEIFVIDHSTTTEEAAGHTGGNYNKGGDFLYRWGNPQNYNRGEPDDQILNDQHSINWILENAPGTNNFILFNNYHDGAGPLGNSAVLEFTPPVDSEGNYTIEDGEPYGPETYIWSYENDIFSAMQGGAFRLPNGNTLITDCDSAHILEVTNNGQTVWEYTNTESSNVVIARSQKYALDYFGDHNGILGDLNGDGSLNILDIISLTNLFFSDEYNSIGDLNSDGGLNVLDVVV</sequence>
<dbReference type="PROSITE" id="PS00018">
    <property type="entry name" value="EF_HAND_1"/>
    <property type="match status" value="1"/>
</dbReference>
<dbReference type="InterPro" id="IPR010262">
    <property type="entry name" value="Arylsulfotransferase_bact"/>
</dbReference>
<dbReference type="GO" id="GO:0000272">
    <property type="term" value="P:polysaccharide catabolic process"/>
    <property type="evidence" value="ECO:0007669"/>
    <property type="project" value="InterPro"/>
</dbReference>
<gene>
    <name evidence="2" type="ORF">METZ01_LOCUS239327</name>
</gene>
<feature type="non-terminal residue" evidence="2">
    <location>
        <position position="1"/>
    </location>
</feature>
<evidence type="ECO:0000259" key="1">
    <source>
        <dbReference type="PROSITE" id="PS51766"/>
    </source>
</evidence>
<dbReference type="CDD" id="cd14256">
    <property type="entry name" value="Dockerin_I"/>
    <property type="match status" value="1"/>
</dbReference>
<evidence type="ECO:0000313" key="2">
    <source>
        <dbReference type="EMBL" id="SVB86473.1"/>
    </source>
</evidence>
<dbReference type="AlphaFoldDB" id="A0A382HIH9"/>
<dbReference type="PROSITE" id="PS51766">
    <property type="entry name" value="DOCKERIN"/>
    <property type="match status" value="1"/>
</dbReference>
<reference evidence="2" key="1">
    <citation type="submission" date="2018-05" db="EMBL/GenBank/DDBJ databases">
        <authorList>
            <person name="Lanie J.A."/>
            <person name="Ng W.-L."/>
            <person name="Kazmierczak K.M."/>
            <person name="Andrzejewski T.M."/>
            <person name="Davidsen T.M."/>
            <person name="Wayne K.J."/>
            <person name="Tettelin H."/>
            <person name="Glass J.I."/>
            <person name="Rusch D."/>
            <person name="Podicherti R."/>
            <person name="Tsui H.-C.T."/>
            <person name="Winkler M.E."/>
        </authorList>
    </citation>
    <scope>NUCLEOTIDE SEQUENCE</scope>
</reference>
<dbReference type="InterPro" id="IPR036439">
    <property type="entry name" value="Dockerin_dom_sf"/>
</dbReference>
<name>A0A382HIH9_9ZZZZ</name>
<dbReference type="GO" id="GO:0004062">
    <property type="term" value="F:aryl sulfotransferase activity"/>
    <property type="evidence" value="ECO:0007669"/>
    <property type="project" value="InterPro"/>
</dbReference>
<dbReference type="InterPro" id="IPR018247">
    <property type="entry name" value="EF_Hand_1_Ca_BS"/>
</dbReference>
<dbReference type="Gene3D" id="2.60.40.4130">
    <property type="match status" value="1"/>
</dbReference>
<proteinExistence type="predicted"/>
<dbReference type="SUPFAM" id="SSF63446">
    <property type="entry name" value="Type I dockerin domain"/>
    <property type="match status" value="1"/>
</dbReference>
<accession>A0A382HIH9</accession>
<dbReference type="Pfam" id="PF05935">
    <property type="entry name" value="Arylsulfotrans"/>
    <property type="match status" value="1"/>
</dbReference>
<dbReference type="InterPro" id="IPR016134">
    <property type="entry name" value="Dockerin_dom"/>
</dbReference>
<organism evidence="2">
    <name type="scientific">marine metagenome</name>
    <dbReference type="NCBI Taxonomy" id="408172"/>
    <lineage>
        <taxon>unclassified sequences</taxon>
        <taxon>metagenomes</taxon>
        <taxon>ecological metagenomes</taxon>
    </lineage>
</organism>
<dbReference type="PANTHER" id="PTHR35340:SF5">
    <property type="entry name" value="ASST-DOMAIN-CONTAINING PROTEIN"/>
    <property type="match status" value="1"/>
</dbReference>
<dbReference type="PANTHER" id="PTHR35340">
    <property type="entry name" value="PQQ ENZYME REPEAT PROTEIN-RELATED"/>
    <property type="match status" value="1"/>
</dbReference>
<feature type="non-terminal residue" evidence="2">
    <location>
        <position position="468"/>
    </location>
</feature>
<dbReference type="EMBL" id="UINC01061177">
    <property type="protein sequence ID" value="SVB86473.1"/>
    <property type="molecule type" value="Genomic_DNA"/>
</dbReference>
<dbReference type="InterPro" id="IPR053143">
    <property type="entry name" value="Arylsulfate_ST"/>
</dbReference>
<feature type="domain" description="Dockerin" evidence="1">
    <location>
        <begin position="419"/>
        <end position="468"/>
    </location>
</feature>
<protein>
    <recommendedName>
        <fullName evidence="1">Dockerin domain-containing protein</fullName>
    </recommendedName>
</protein>